<dbReference type="GO" id="GO:0005634">
    <property type="term" value="C:nucleus"/>
    <property type="evidence" value="ECO:0007669"/>
    <property type="project" value="UniProtKB-SubCell"/>
</dbReference>
<evidence type="ECO:0000256" key="3">
    <source>
        <dbReference type="ARBA" id="ARBA00023242"/>
    </source>
</evidence>
<dbReference type="Proteomes" id="UP001295469">
    <property type="component" value="Chromosome A05"/>
</dbReference>
<dbReference type="Gramene" id="CDX97594">
    <property type="protein sequence ID" value="CDX97594"/>
    <property type="gene ID" value="GSBRNA2T00104811001"/>
</dbReference>
<dbReference type="InterPro" id="IPR005011">
    <property type="entry name" value="SNU66/SART1"/>
</dbReference>
<name>A0A816TI84_BRANA</name>
<dbReference type="OMA" id="NHEDDRF"/>
<comment type="subcellular location">
    <subcellularLocation>
        <location evidence="1">Nucleus</location>
    </subcellularLocation>
</comment>
<evidence type="ECO:0000313" key="5">
    <source>
        <dbReference type="EMBL" id="CAF2101430.1"/>
    </source>
</evidence>
<feature type="region of interest" description="Disordered" evidence="4">
    <location>
        <begin position="170"/>
        <end position="195"/>
    </location>
</feature>
<feature type="compositionally biased region" description="Basic and acidic residues" evidence="4">
    <location>
        <begin position="185"/>
        <end position="195"/>
    </location>
</feature>
<dbReference type="PANTHER" id="PTHR14152">
    <property type="entry name" value="SQUAMOUS CELL CARCINOMA ANTIGEN RECOGNISED BY CYTOTOXIC T LYMPHOCYTES"/>
    <property type="match status" value="1"/>
</dbReference>
<organism evidence="5">
    <name type="scientific">Brassica napus</name>
    <name type="common">Rape</name>
    <dbReference type="NCBI Taxonomy" id="3708"/>
    <lineage>
        <taxon>Eukaryota</taxon>
        <taxon>Viridiplantae</taxon>
        <taxon>Streptophyta</taxon>
        <taxon>Embryophyta</taxon>
        <taxon>Tracheophyta</taxon>
        <taxon>Spermatophyta</taxon>
        <taxon>Magnoliopsida</taxon>
        <taxon>eudicotyledons</taxon>
        <taxon>Gunneridae</taxon>
        <taxon>Pentapetalae</taxon>
        <taxon>rosids</taxon>
        <taxon>malvids</taxon>
        <taxon>Brassicales</taxon>
        <taxon>Brassicaceae</taxon>
        <taxon>Brassiceae</taxon>
        <taxon>Brassica</taxon>
    </lineage>
</organism>
<sequence>MSHLNIDMKKNSMWKNKKLVINIASTKKDLLSSRFEANHQDLGSSIKDEKKRFESSEKRRDVFDQRIRSKANEEIFDHGTSHDRSRVRDGVMREVDVGTGLSGALKLLREQGTFKEKSRSKHHVGVRDINHGKDDRFKDAFKDIRIDRVDECGRIMTEKEAFKKLCHGFHGKKPGKRKQEKRMKKHEDSSKNILESSDRAVERMRQVHAELKSPYIVL</sequence>
<reference evidence="5" key="1">
    <citation type="submission" date="2021-01" db="EMBL/GenBank/DDBJ databases">
        <authorList>
            <consortium name="Genoscope - CEA"/>
            <person name="William W."/>
        </authorList>
    </citation>
    <scope>NUCLEOTIDE SEQUENCE</scope>
</reference>
<dbReference type="AlphaFoldDB" id="A0A816TI84"/>
<keyword evidence="3" id="KW-0539">Nucleus</keyword>
<evidence type="ECO:0000256" key="2">
    <source>
        <dbReference type="ARBA" id="ARBA00006076"/>
    </source>
</evidence>
<comment type="similarity">
    <text evidence="2">Belongs to the SNU66/SART1 family.</text>
</comment>
<evidence type="ECO:0000256" key="1">
    <source>
        <dbReference type="ARBA" id="ARBA00004123"/>
    </source>
</evidence>
<dbReference type="EMBL" id="HG994359">
    <property type="protein sequence ID" value="CAF2101430.1"/>
    <property type="molecule type" value="Genomic_DNA"/>
</dbReference>
<proteinExistence type="inferred from homology"/>
<feature type="compositionally biased region" description="Basic residues" evidence="4">
    <location>
        <begin position="170"/>
        <end position="184"/>
    </location>
</feature>
<dbReference type="Pfam" id="PF03343">
    <property type="entry name" value="SART-1"/>
    <property type="match status" value="1"/>
</dbReference>
<protein>
    <submittedName>
        <fullName evidence="5">(rape) hypothetical protein</fullName>
    </submittedName>
</protein>
<evidence type="ECO:0000256" key="4">
    <source>
        <dbReference type="SAM" id="MobiDB-lite"/>
    </source>
</evidence>
<dbReference type="GO" id="GO:0000398">
    <property type="term" value="P:mRNA splicing, via spliceosome"/>
    <property type="evidence" value="ECO:0007669"/>
    <property type="project" value="InterPro"/>
</dbReference>
<gene>
    <name evidence="5" type="ORF">DARMORV10_A05P34740.1</name>
</gene>
<accession>A0A816TI84</accession>
<dbReference type="PANTHER" id="PTHR14152:SF5">
    <property type="entry name" value="U4_U6.U5 TRI-SNRNP-ASSOCIATED PROTEIN 1"/>
    <property type="match status" value="1"/>
</dbReference>